<sequence>MATEYKRPTGYRWRSSKFLIIACVAIALFTENYMFTFIVPILDFMLEDRLNVDPSDAQYITSAVLSVHALVCVIVGPATGHLADKIPSRKGSLLVSLAFELVGTIIVAAATSVSVLICGRIILAIGGNAAWIIGLATVADTVGSDNTAKTLGAVSTVYTSGLLIGPMVSGWILPLFGYWPTWSTAILVLVIDMLMRLVIVEAPKETKDNSEADSRVLSTDGRDYESSGDVEATGAETSPNSADETTPLLQSPSQDYHISETESHTTDLEHTQVESPPNFYRIVLAHPRALTAMLCHMASALVVTSLDTTLPIHVIREFGWNTAQTSFMFFLVQIPQLILGSFTGWLKDIYGTKILTGLGYLVTGFLLWLLGTPGKDGLSFIGSGHKGQVIYSSTLLALGFARSLTIGTGVLEITSVIREIQEANPGIFGPNGGYSRAYSLTNLSWNFGLLVGPLLSGSLAETVGYYYMNFTFGMSI</sequence>
<evidence type="ECO:0000256" key="3">
    <source>
        <dbReference type="ARBA" id="ARBA00022448"/>
    </source>
</evidence>
<evidence type="ECO:0000259" key="9">
    <source>
        <dbReference type="PROSITE" id="PS50850"/>
    </source>
</evidence>
<dbReference type="PANTHER" id="PTHR23506">
    <property type="entry name" value="GH10249P"/>
    <property type="match status" value="1"/>
</dbReference>
<evidence type="ECO:0000256" key="1">
    <source>
        <dbReference type="ARBA" id="ARBA00004141"/>
    </source>
</evidence>
<feature type="transmembrane region" description="Helical" evidence="8">
    <location>
        <begin position="92"/>
        <end position="115"/>
    </location>
</feature>
<dbReference type="Proteomes" id="UP000214365">
    <property type="component" value="Unassembled WGS sequence"/>
</dbReference>
<reference evidence="10 11" key="1">
    <citation type="submission" date="2015-06" db="EMBL/GenBank/DDBJ databases">
        <title>Talaromyces atroroseus IBT 11181 draft genome.</title>
        <authorList>
            <person name="Rasmussen K.B."/>
            <person name="Rasmussen S."/>
            <person name="Petersen B."/>
            <person name="Sicheritz-Ponten T."/>
            <person name="Mortensen U.H."/>
            <person name="Thrane U."/>
        </authorList>
    </citation>
    <scope>NUCLEOTIDE SEQUENCE [LARGE SCALE GENOMIC DNA]</scope>
    <source>
        <strain evidence="10 11">IBT 11181</strain>
    </source>
</reference>
<feature type="region of interest" description="Disordered" evidence="7">
    <location>
        <begin position="209"/>
        <end position="272"/>
    </location>
</feature>
<dbReference type="EMBL" id="LFMY01000009">
    <property type="protein sequence ID" value="OKL58641.1"/>
    <property type="molecule type" value="Genomic_DNA"/>
</dbReference>
<evidence type="ECO:0000256" key="5">
    <source>
        <dbReference type="ARBA" id="ARBA00022989"/>
    </source>
</evidence>
<protein>
    <recommendedName>
        <fullName evidence="9">Major facilitator superfamily (MFS) profile domain-containing protein</fullName>
    </recommendedName>
</protein>
<evidence type="ECO:0000256" key="7">
    <source>
        <dbReference type="SAM" id="MobiDB-lite"/>
    </source>
</evidence>
<organism evidence="10 11">
    <name type="scientific">Talaromyces atroroseus</name>
    <dbReference type="NCBI Taxonomy" id="1441469"/>
    <lineage>
        <taxon>Eukaryota</taxon>
        <taxon>Fungi</taxon>
        <taxon>Dikarya</taxon>
        <taxon>Ascomycota</taxon>
        <taxon>Pezizomycotina</taxon>
        <taxon>Eurotiomycetes</taxon>
        <taxon>Eurotiomycetidae</taxon>
        <taxon>Eurotiales</taxon>
        <taxon>Trichocomaceae</taxon>
        <taxon>Talaromyces</taxon>
        <taxon>Talaromyces sect. Trachyspermi</taxon>
    </lineage>
</organism>
<keyword evidence="6 8" id="KW-0472">Membrane</keyword>
<keyword evidence="11" id="KW-1185">Reference proteome</keyword>
<feature type="transmembrane region" description="Helical" evidence="8">
    <location>
        <begin position="151"/>
        <end position="173"/>
    </location>
</feature>
<feature type="transmembrane region" description="Helical" evidence="8">
    <location>
        <begin position="353"/>
        <end position="370"/>
    </location>
</feature>
<feature type="compositionally biased region" description="Basic and acidic residues" evidence="7">
    <location>
        <begin position="209"/>
        <end position="225"/>
    </location>
</feature>
<keyword evidence="4 8" id="KW-0812">Transmembrane</keyword>
<keyword evidence="3" id="KW-0813">Transport</keyword>
<evidence type="ECO:0000256" key="4">
    <source>
        <dbReference type="ARBA" id="ARBA00022692"/>
    </source>
</evidence>
<accession>A0A225AC12</accession>
<dbReference type="PANTHER" id="PTHR23506:SF35">
    <property type="entry name" value="MAJOR FACILITATOR SUPERFAMILY (MFS) PROFILE DOMAIN-CONTAINING PROTEIN-RELATED"/>
    <property type="match status" value="1"/>
</dbReference>
<feature type="compositionally biased region" description="Basic and acidic residues" evidence="7">
    <location>
        <begin position="257"/>
        <end position="272"/>
    </location>
</feature>
<name>A0A225AC12_TALAT</name>
<dbReference type="InterPro" id="IPR036259">
    <property type="entry name" value="MFS_trans_sf"/>
</dbReference>
<evidence type="ECO:0000256" key="2">
    <source>
        <dbReference type="ARBA" id="ARBA00006829"/>
    </source>
</evidence>
<evidence type="ECO:0000313" key="11">
    <source>
        <dbReference type="Proteomes" id="UP000214365"/>
    </source>
</evidence>
<comment type="caution">
    <text evidence="10">The sequence shown here is derived from an EMBL/GenBank/DDBJ whole genome shotgun (WGS) entry which is preliminary data.</text>
</comment>
<feature type="transmembrane region" description="Helical" evidence="8">
    <location>
        <begin position="179"/>
        <end position="199"/>
    </location>
</feature>
<feature type="transmembrane region" description="Helical" evidence="8">
    <location>
        <begin position="121"/>
        <end position="139"/>
    </location>
</feature>
<feature type="compositionally biased region" description="Polar residues" evidence="7">
    <location>
        <begin position="235"/>
        <end position="256"/>
    </location>
</feature>
<dbReference type="Pfam" id="PF07690">
    <property type="entry name" value="MFS_1"/>
    <property type="match status" value="1"/>
</dbReference>
<evidence type="ECO:0000313" key="10">
    <source>
        <dbReference type="EMBL" id="OKL58641.1"/>
    </source>
</evidence>
<comment type="subcellular location">
    <subcellularLocation>
        <location evidence="1">Membrane</location>
        <topology evidence="1">Multi-pass membrane protein</topology>
    </subcellularLocation>
</comment>
<dbReference type="GO" id="GO:0022857">
    <property type="term" value="F:transmembrane transporter activity"/>
    <property type="evidence" value="ECO:0007669"/>
    <property type="project" value="InterPro"/>
</dbReference>
<proteinExistence type="inferred from homology"/>
<comment type="similarity">
    <text evidence="2">Belongs to the major facilitator superfamily. Vesicular transporter family.</text>
</comment>
<dbReference type="RefSeq" id="XP_020118762.1">
    <property type="nucleotide sequence ID" value="XM_020268637.1"/>
</dbReference>
<dbReference type="InterPro" id="IPR001958">
    <property type="entry name" value="Tet-R_TetA/multi-R_MdtG-like"/>
</dbReference>
<keyword evidence="5 8" id="KW-1133">Transmembrane helix</keyword>
<dbReference type="AlphaFoldDB" id="A0A225AC12"/>
<dbReference type="STRING" id="1441469.A0A225AC12"/>
<feature type="transmembrane region" description="Helical" evidence="8">
    <location>
        <begin position="59"/>
        <end position="80"/>
    </location>
</feature>
<dbReference type="InterPro" id="IPR011701">
    <property type="entry name" value="MFS"/>
</dbReference>
<feature type="transmembrane region" description="Helical" evidence="8">
    <location>
        <begin position="18"/>
        <end position="39"/>
    </location>
</feature>
<dbReference type="Gene3D" id="1.20.1250.20">
    <property type="entry name" value="MFS general substrate transporter like domains"/>
    <property type="match status" value="1"/>
</dbReference>
<evidence type="ECO:0000256" key="6">
    <source>
        <dbReference type="ARBA" id="ARBA00023136"/>
    </source>
</evidence>
<dbReference type="PRINTS" id="PR01035">
    <property type="entry name" value="TCRTETA"/>
</dbReference>
<dbReference type="PROSITE" id="PS50850">
    <property type="entry name" value="MFS"/>
    <property type="match status" value="1"/>
</dbReference>
<dbReference type="InterPro" id="IPR020846">
    <property type="entry name" value="MFS_dom"/>
</dbReference>
<evidence type="ECO:0000256" key="8">
    <source>
        <dbReference type="SAM" id="Phobius"/>
    </source>
</evidence>
<dbReference type="GO" id="GO:0016020">
    <property type="term" value="C:membrane"/>
    <property type="evidence" value="ECO:0007669"/>
    <property type="project" value="UniProtKB-SubCell"/>
</dbReference>
<feature type="transmembrane region" description="Helical" evidence="8">
    <location>
        <begin position="326"/>
        <end position="346"/>
    </location>
</feature>
<dbReference type="OrthoDB" id="5086884at2759"/>
<feature type="domain" description="Major facilitator superfamily (MFS) profile" evidence="9">
    <location>
        <begin position="20"/>
        <end position="476"/>
    </location>
</feature>
<dbReference type="SUPFAM" id="SSF103473">
    <property type="entry name" value="MFS general substrate transporter"/>
    <property type="match status" value="1"/>
</dbReference>
<dbReference type="GeneID" id="31006082"/>
<gene>
    <name evidence="10" type="ORF">UA08_06326</name>
</gene>
<dbReference type="InterPro" id="IPR050930">
    <property type="entry name" value="MFS_Vesicular_Transporter"/>
</dbReference>